<keyword evidence="1" id="KW-1133">Transmembrane helix</keyword>
<gene>
    <name evidence="2" type="ORF">I553_4844</name>
</gene>
<dbReference type="EMBL" id="JAOB01000060">
    <property type="protein sequence ID" value="EUA30587.1"/>
    <property type="molecule type" value="Genomic_DNA"/>
</dbReference>
<feature type="transmembrane region" description="Helical" evidence="1">
    <location>
        <begin position="36"/>
        <end position="61"/>
    </location>
</feature>
<accession>X8AF91</accession>
<keyword evidence="1" id="KW-0472">Membrane</keyword>
<keyword evidence="1" id="KW-0812">Transmembrane</keyword>
<comment type="caution">
    <text evidence="2">The sequence shown here is derived from an EMBL/GenBank/DDBJ whole genome shotgun (WGS) entry which is preliminary data.</text>
</comment>
<evidence type="ECO:0000313" key="2">
    <source>
        <dbReference type="EMBL" id="EUA30587.1"/>
    </source>
</evidence>
<name>X8AF91_MYCXE</name>
<dbReference type="PATRIC" id="fig|1299334.3.peg.6518"/>
<reference evidence="2" key="1">
    <citation type="submission" date="2014-01" db="EMBL/GenBank/DDBJ databases">
        <authorList>
            <person name="Brown-Elliot B."/>
            <person name="Wallace R."/>
            <person name="Lenaerts A."/>
            <person name="Ordway D."/>
            <person name="DeGroote M.A."/>
            <person name="Parker T."/>
            <person name="Sizemore C."/>
            <person name="Tallon L.J."/>
            <person name="Sadzewicz L.K."/>
            <person name="Sengamalay N."/>
            <person name="Fraser C.M."/>
            <person name="Hine E."/>
            <person name="Shefchek K.A."/>
            <person name="Das S.P."/>
            <person name="Tettelin H."/>
        </authorList>
    </citation>
    <scope>NUCLEOTIDE SEQUENCE [LARGE SCALE GENOMIC DNA]</scope>
    <source>
        <strain evidence="2">4042</strain>
    </source>
</reference>
<organism evidence="2">
    <name type="scientific">Mycobacterium xenopi 4042</name>
    <dbReference type="NCBI Taxonomy" id="1299334"/>
    <lineage>
        <taxon>Bacteria</taxon>
        <taxon>Bacillati</taxon>
        <taxon>Actinomycetota</taxon>
        <taxon>Actinomycetes</taxon>
        <taxon>Mycobacteriales</taxon>
        <taxon>Mycobacteriaceae</taxon>
        <taxon>Mycobacterium</taxon>
    </lineage>
</organism>
<dbReference type="AlphaFoldDB" id="X8AF91"/>
<sequence length="70" mass="8152">MAVATRPARMTKQQEFDNYLNYDVVIPRWRFELLRLGAWFIGFQVSFFVFLLVPLVALRALTGAESPYIP</sequence>
<proteinExistence type="predicted"/>
<evidence type="ECO:0000256" key="1">
    <source>
        <dbReference type="SAM" id="Phobius"/>
    </source>
</evidence>
<protein>
    <submittedName>
        <fullName evidence="2">Uncharacterized protein</fullName>
    </submittedName>
</protein>